<evidence type="ECO:0000313" key="2">
    <source>
        <dbReference type="Proteomes" id="UP000003803"/>
    </source>
</evidence>
<name>B0P6Y6_9FIRM</name>
<keyword evidence="2" id="KW-1185">Reference proteome</keyword>
<reference evidence="1" key="2">
    <citation type="submission" date="2013-09" db="EMBL/GenBank/DDBJ databases">
        <title>Draft genome sequence of Anaerotruncus colihominis(DSM 17241).</title>
        <authorList>
            <person name="Sudarsanam P."/>
            <person name="Ley R."/>
            <person name="Guruge J."/>
            <person name="Turnbaugh P.J."/>
            <person name="Mahowald M."/>
            <person name="Liep D."/>
            <person name="Gordon J."/>
        </authorList>
    </citation>
    <scope>NUCLEOTIDE SEQUENCE</scope>
    <source>
        <strain evidence="1">DSM 17241</strain>
    </source>
</reference>
<accession>B0P6Y6</accession>
<sequence>MTALGGNQQMALLMSAVSKDRLKNSLNGGRGRNSLQMFR</sequence>
<dbReference type="EMBL" id="ABGD02000005">
    <property type="protein sequence ID" value="EDS12961.1"/>
    <property type="molecule type" value="Genomic_DNA"/>
</dbReference>
<dbReference type="AlphaFoldDB" id="B0P6Y6"/>
<gene>
    <name evidence="1" type="ORF">ANACOL_00514</name>
</gene>
<organism evidence="1 2">
    <name type="scientific">Anaerotruncus colihominis DSM 17241</name>
    <dbReference type="NCBI Taxonomy" id="445972"/>
    <lineage>
        <taxon>Bacteria</taxon>
        <taxon>Bacillati</taxon>
        <taxon>Bacillota</taxon>
        <taxon>Clostridia</taxon>
        <taxon>Eubacteriales</taxon>
        <taxon>Oscillospiraceae</taxon>
        <taxon>Anaerotruncus</taxon>
    </lineage>
</organism>
<dbReference type="Proteomes" id="UP000003803">
    <property type="component" value="Unassembled WGS sequence"/>
</dbReference>
<proteinExistence type="predicted"/>
<comment type="caution">
    <text evidence="1">The sequence shown here is derived from an EMBL/GenBank/DDBJ whole genome shotgun (WGS) entry which is preliminary data.</text>
</comment>
<evidence type="ECO:0000313" key="1">
    <source>
        <dbReference type="EMBL" id="EDS12961.1"/>
    </source>
</evidence>
<reference evidence="1" key="1">
    <citation type="submission" date="2007-11" db="EMBL/GenBank/DDBJ databases">
        <authorList>
            <person name="Fulton L."/>
            <person name="Clifton S."/>
            <person name="Fulton B."/>
            <person name="Xu J."/>
            <person name="Minx P."/>
            <person name="Pepin K.H."/>
            <person name="Johnson M."/>
            <person name="Thiruvilangam P."/>
            <person name="Bhonagiri V."/>
            <person name="Nash W.E."/>
            <person name="Mardis E.R."/>
            <person name="Wilson R.K."/>
        </authorList>
    </citation>
    <scope>NUCLEOTIDE SEQUENCE [LARGE SCALE GENOMIC DNA]</scope>
    <source>
        <strain evidence="1">DSM 17241</strain>
    </source>
</reference>
<protein>
    <submittedName>
        <fullName evidence="1">Uncharacterized protein</fullName>
    </submittedName>
</protein>
<dbReference type="HOGENOM" id="CLU_3303775_0_0_9"/>